<dbReference type="Proteomes" id="UP000265618">
    <property type="component" value="Unassembled WGS sequence"/>
</dbReference>
<comment type="caution">
    <text evidence="1">The sequence shown here is derived from an EMBL/GenBank/DDBJ whole genome shotgun (WGS) entry which is preliminary data.</text>
</comment>
<dbReference type="InterPro" id="IPR010262">
    <property type="entry name" value="Arylsulfotransferase_bact"/>
</dbReference>
<evidence type="ECO:0000313" key="1">
    <source>
        <dbReference type="EMBL" id="GIQ81808.1"/>
    </source>
</evidence>
<keyword evidence="2" id="KW-1185">Reference proteome</keyword>
<dbReference type="PANTHER" id="PTHR35340:SF5">
    <property type="entry name" value="ASST-DOMAIN-CONTAINING PROTEIN"/>
    <property type="match status" value="1"/>
</dbReference>
<reference evidence="1 2" key="1">
    <citation type="journal article" date="2018" name="PLoS ONE">
        <title>The draft genome of Kipferlia bialata reveals reductive genome evolution in fornicate parasites.</title>
        <authorList>
            <person name="Tanifuji G."/>
            <person name="Takabayashi S."/>
            <person name="Kume K."/>
            <person name="Takagi M."/>
            <person name="Nakayama T."/>
            <person name="Kamikawa R."/>
            <person name="Inagaki Y."/>
            <person name="Hashimoto T."/>
        </authorList>
    </citation>
    <scope>NUCLEOTIDE SEQUENCE [LARGE SCALE GENOMIC DNA]</scope>
    <source>
        <strain evidence="1">NY0173</strain>
    </source>
</reference>
<dbReference type="AlphaFoldDB" id="A0A9K3GG98"/>
<dbReference type="EMBL" id="BDIP01000500">
    <property type="protein sequence ID" value="GIQ81808.1"/>
    <property type="molecule type" value="Genomic_DNA"/>
</dbReference>
<sequence length="645" mass="72341">MILLVLALLLAVLVGGIVCLCLYGRFKPSPYLVEFRSPSFASASSSRGRVGDTGLLTHMECAQTLSEDLADVYVRGKRKERLRVYVSPAFDPRIRRYSYSPYRLSDKLSLSLAWSADVTQVTVDGMEVRMEAKVELLASNHGHEVEIVGRTADGRQASYSVVIMPWFMQPICNEVHQVDQVAPGIMTGRGCIACVQEDLNTTDTDTDTAPGIMTGMSSVCTVLKPFGMKRMLWNMLNTVGFRGLLRILKSRRNSPFMDIGDPLVQKYLDPNRVYCPGSAFVLDMYGTPLQYTTRDLRMITIPYALPSGTGGTLVPETGFLYNTPVQDDLLNFAEAPSRTFIANRSLEGAVELPRVLEQHDDSHELFITPRGTLMTTYYRMYEKGHVLNNGETLDLAVTSCYLVERDTEGQVVWEWDSIDHIYPDPDPAVCYQPTEGFNYHDYFHCNGARFNETDPNEMLITGRYLRGCISVDYTTGAVNWILANPSNPLNQFTFVNDPLEGPGSCHAGLLNGNTLLLFDNGDYLTPEYKEGEEGCRLFGRAPTPCVHTYSRMVEYTLDIEARTATYVREDTCKERMARIAGYIERVPRPDGQCNVCVTWGSAGTYTERAPDHTLALTLSTEGLNYRIYKTDPDYWYQAETTTQAI</sequence>
<dbReference type="Pfam" id="PF05935">
    <property type="entry name" value="Arylsulfotrans"/>
    <property type="match status" value="1"/>
</dbReference>
<dbReference type="InterPro" id="IPR053143">
    <property type="entry name" value="Arylsulfate_ST"/>
</dbReference>
<dbReference type="GO" id="GO:0004062">
    <property type="term" value="F:aryl sulfotransferase activity"/>
    <property type="evidence" value="ECO:0007669"/>
    <property type="project" value="InterPro"/>
</dbReference>
<gene>
    <name evidence="1" type="ORF">KIPB_002829</name>
</gene>
<dbReference type="OrthoDB" id="5427350at2759"/>
<accession>A0A9K3GG98</accession>
<evidence type="ECO:0000313" key="2">
    <source>
        <dbReference type="Proteomes" id="UP000265618"/>
    </source>
</evidence>
<organism evidence="1 2">
    <name type="scientific">Kipferlia bialata</name>
    <dbReference type="NCBI Taxonomy" id="797122"/>
    <lineage>
        <taxon>Eukaryota</taxon>
        <taxon>Metamonada</taxon>
        <taxon>Carpediemonas-like organisms</taxon>
        <taxon>Kipferlia</taxon>
    </lineage>
</organism>
<name>A0A9K3GG98_9EUKA</name>
<protein>
    <submittedName>
        <fullName evidence="1">Arylsulfotransferase</fullName>
    </submittedName>
</protein>
<proteinExistence type="predicted"/>
<dbReference type="PANTHER" id="PTHR35340">
    <property type="entry name" value="PQQ ENZYME REPEAT PROTEIN-RELATED"/>
    <property type="match status" value="1"/>
</dbReference>